<reference evidence="2 3" key="1">
    <citation type="submission" date="2020-08" db="EMBL/GenBank/DDBJ databases">
        <title>A Genomic Blueprint of the Chicken Gut Microbiome.</title>
        <authorList>
            <person name="Gilroy R."/>
            <person name="Ravi A."/>
            <person name="Getino M."/>
            <person name="Pursley I."/>
            <person name="Horton D.L."/>
            <person name="Alikhan N.-F."/>
            <person name="Baker D."/>
            <person name="Gharbi K."/>
            <person name="Hall N."/>
            <person name="Watson M."/>
            <person name="Adriaenssens E.M."/>
            <person name="Foster-Nyarko E."/>
            <person name="Jarju S."/>
            <person name="Secka A."/>
            <person name="Antonio M."/>
            <person name="Oren A."/>
            <person name="Chaudhuri R."/>
            <person name="La Ragione R.M."/>
            <person name="Hildebrand F."/>
            <person name="Pallen M.J."/>
        </authorList>
    </citation>
    <scope>NUCLEOTIDE SEQUENCE [LARGE SCALE GENOMIC DNA]</scope>
    <source>
        <strain evidence="2 3">Sa1YUN3</strain>
    </source>
</reference>
<comment type="caution">
    <text evidence="2">The sequence shown here is derived from an EMBL/GenBank/DDBJ whole genome shotgun (WGS) entry which is preliminary data.</text>
</comment>
<dbReference type="EMBL" id="JACSPQ010000002">
    <property type="protein sequence ID" value="MBD8001743.1"/>
    <property type="molecule type" value="Genomic_DNA"/>
</dbReference>
<dbReference type="InterPro" id="IPR036737">
    <property type="entry name" value="OmpA-like_sf"/>
</dbReference>
<dbReference type="Gene3D" id="1.25.40.10">
    <property type="entry name" value="Tetratricopeptide repeat domain"/>
    <property type="match status" value="1"/>
</dbReference>
<keyword evidence="3" id="KW-1185">Reference proteome</keyword>
<protein>
    <submittedName>
        <fullName evidence="2">DUF3868 domain-containing protein</fullName>
    </submittedName>
</protein>
<dbReference type="Gene3D" id="3.30.1330.60">
    <property type="entry name" value="OmpA-like domain"/>
    <property type="match status" value="1"/>
</dbReference>
<evidence type="ECO:0000313" key="3">
    <source>
        <dbReference type="Proteomes" id="UP000616346"/>
    </source>
</evidence>
<evidence type="ECO:0000313" key="2">
    <source>
        <dbReference type="EMBL" id="MBD8001743.1"/>
    </source>
</evidence>
<dbReference type="InterPro" id="IPR011990">
    <property type="entry name" value="TPR-like_helical_dom_sf"/>
</dbReference>
<proteinExistence type="predicted"/>
<evidence type="ECO:0000259" key="1">
    <source>
        <dbReference type="Pfam" id="PF12984"/>
    </source>
</evidence>
<sequence length="493" mass="55746">MMEERTMKKHILSLAILLAAGGYAFGQTVYLSEIKVTNREVTKTADRQANVSMELNLDELDMKRQHSLRLTPVILSADGSQEAELPPVIINGKVRDRVQQRVETLDHVRLNPDAIAVIRRKNGSEQTVEYMASVPFKRWMIGGNIQLRGQVIGCALCNEGGETATTGDIFPPMNPTYYKPFIAPKEEVVKRRSETRAAHIQFRQDSHRIDPNYLNNRSELDSVHHSIEVVKDNDDLTITGIYVTGYASPEGKFDYNMNLSERRAKAFTEYVKKDMENIDPAIYHVAWKGEDWEGLRREVEKRPQLLKQNEVLDIIDNCGGDKDACEEQLKALVPPEIYQRLLNEMYPPVRRNEYRVEYNVRHFTIEEGRKMIQSRPDLMSVSEIQQVADSYGKGTPEYTECLLAGVKGHPTDVTALNNAALALIEANRTAEAAEMLERAPQDGALQNMLGAAYISMGETAKAEAAFRRAAEAGYTQASDNLNQLLRYNEYMAE</sequence>
<dbReference type="SUPFAM" id="SSF103088">
    <property type="entry name" value="OmpA-like"/>
    <property type="match status" value="1"/>
</dbReference>
<dbReference type="Proteomes" id="UP000616346">
    <property type="component" value="Unassembled WGS sequence"/>
</dbReference>
<feature type="domain" description="DUF3868" evidence="1">
    <location>
        <begin position="12"/>
        <end position="105"/>
    </location>
</feature>
<accession>A0ABR8VAE9</accession>
<dbReference type="InterPro" id="IPR024480">
    <property type="entry name" value="DUF3868"/>
</dbReference>
<name>A0ABR8VAE9_9BACT</name>
<dbReference type="SUPFAM" id="SSF48452">
    <property type="entry name" value="TPR-like"/>
    <property type="match status" value="1"/>
</dbReference>
<gene>
    <name evidence="2" type="ORF">H9626_05850</name>
</gene>
<organism evidence="2 3">
    <name type="scientific">Phocaeicola faecium</name>
    <dbReference type="NCBI Taxonomy" id="2762213"/>
    <lineage>
        <taxon>Bacteria</taxon>
        <taxon>Pseudomonadati</taxon>
        <taxon>Bacteroidota</taxon>
        <taxon>Bacteroidia</taxon>
        <taxon>Bacteroidales</taxon>
        <taxon>Bacteroidaceae</taxon>
        <taxon>Phocaeicola</taxon>
    </lineage>
</organism>
<dbReference type="Pfam" id="PF12984">
    <property type="entry name" value="DUF3868"/>
    <property type="match status" value="1"/>
</dbReference>